<gene>
    <name evidence="1" type="ORF">FPSE_02911</name>
</gene>
<evidence type="ECO:0000313" key="1">
    <source>
        <dbReference type="EMBL" id="EKJ76913.1"/>
    </source>
</evidence>
<comment type="caution">
    <text evidence="1">The sequence shown here is derived from an EMBL/GenBank/DDBJ whole genome shotgun (WGS) entry which is preliminary data.</text>
</comment>
<dbReference type="Proteomes" id="UP000007978">
    <property type="component" value="Chromosome 3"/>
</dbReference>
<organism evidence="1 2">
    <name type="scientific">Fusarium pseudograminearum (strain CS3096)</name>
    <name type="common">Wheat and barley crown-rot fungus</name>
    <dbReference type="NCBI Taxonomy" id="1028729"/>
    <lineage>
        <taxon>Eukaryota</taxon>
        <taxon>Fungi</taxon>
        <taxon>Dikarya</taxon>
        <taxon>Ascomycota</taxon>
        <taxon>Pezizomycotina</taxon>
        <taxon>Sordariomycetes</taxon>
        <taxon>Hypocreomycetidae</taxon>
        <taxon>Hypocreales</taxon>
        <taxon>Nectriaceae</taxon>
        <taxon>Fusarium</taxon>
    </lineage>
</organism>
<reference evidence="1 2" key="1">
    <citation type="journal article" date="2012" name="PLoS Pathog.">
        <title>Comparative pathogenomics reveals horizontally acquired novel virulence genes in fungi infecting cereal hosts.</title>
        <authorList>
            <person name="Gardiner D.M."/>
            <person name="McDonald M.C."/>
            <person name="Covarelli L."/>
            <person name="Solomon P.S."/>
            <person name="Rusu A.G."/>
            <person name="Marshall M."/>
            <person name="Kazan K."/>
            <person name="Chakraborty S."/>
            <person name="McDonald B.A."/>
            <person name="Manners J.M."/>
        </authorList>
    </citation>
    <scope>NUCLEOTIDE SEQUENCE [LARGE SCALE GENOMIC DNA]</scope>
    <source>
        <strain evidence="1 2">CS3096</strain>
    </source>
</reference>
<sequence>MSDPLSVAGTAVGIASLGIQVCQGLIKYLQAVNDKNEEIREAVRDVKQVLSLLDSLNNTLPNVGPGNGTTSIQIYIDNCNQKLTQLQKFLDGLLNEISLDLKDHVKNHDDNSADLKDQIQCNFLQLQSMQSTASDMLINIKEQLHGTQLSIHDLDQRIDGKLTIVETVTRSTETNSQVAVAMLEKLTQLVEFQSALLSTTNVQVTGPQSVQDVGATTAYQSKSSTVLGNDITSARSTNIMSWQGCYCAAALPKSTTSFQFWNLQFLYEEQEHHLRSCKLWGTRKGTKQRAKAEFRMKLAWLSTRMIDACFEYASGTSRPGISIRCRNIIRRMDSPVIKAIWDVKNEQLTPPITQTRMILALETMKRDIINLYSKGLASPLDIDERGLTHAEALIPTLSSSIWYRATGADLRINVVRRILQDEATTFAFISLIRALLQASNCVPEDLSIAESLSRFMDLKERKQEAYFADYLVSSLYGNSHFPFSSMIIECIARFKPSALLMSIIQGSKAILCRSIEDLVSCVSRAPELVLECIFEVDVVTLAVTWPEGLKYLLTTKASTLVESVDMLLEAGCCFPYEILWGLHMSEEMAAVVATHISIRRLRLLKLAQTQLGVFLGNESVAFADSAAATICDALDKEKIQVPPCLRVGWNYQSIYLNTAIPFDVFKQFWQMGFCHFESIDCIGRTPMMTEDSRWSALLNFQSFHHVKETISWLCKHGFMREKVNDPLNIGLNVFATGYHYMAAKFASLPWISHCSHKHTDHKIQLLANLPSDTTIEDNCMCWCNAEGHGCSPVKLFLKTLFLYPYYSSSSLVTALHKILHRQSLYAPDSDELLILVKEVLRLLTFEALDMTHTCCFYDRIREHDPCNLLPEKIQYEWAIFCCDSDNIMEIRSCSEGKRSAALLKDMMAEFTPQLQLFSPSCFAFKGFIHTYWRRRISQIYIAAPTAVDDLRQHQAFQGFGVSSSSSRTRVLPESVHRLLGRDFRLLGPHETISDEECISEVSRYMVVLTVVNPTRRTAIEAPAT</sequence>
<protein>
    <recommendedName>
        <fullName evidence="3">Fungal N-terminal domain-containing protein</fullName>
    </recommendedName>
</protein>
<dbReference type="KEGG" id="fpu:FPSE_02911"/>
<keyword evidence="2" id="KW-1185">Reference proteome</keyword>
<dbReference type="AlphaFoldDB" id="K3VSC3"/>
<name>K3VSC3_FUSPC</name>
<dbReference type="OrthoDB" id="1577640at2759"/>
<accession>K3VSC3</accession>
<dbReference type="eggNOG" id="ENOG502SSTG">
    <property type="taxonomic scope" value="Eukaryota"/>
</dbReference>
<proteinExistence type="predicted"/>
<evidence type="ECO:0008006" key="3">
    <source>
        <dbReference type="Google" id="ProtNLM"/>
    </source>
</evidence>
<dbReference type="RefSeq" id="XP_009254305.1">
    <property type="nucleotide sequence ID" value="XM_009256030.1"/>
</dbReference>
<dbReference type="GeneID" id="20361530"/>
<evidence type="ECO:0000313" key="2">
    <source>
        <dbReference type="Proteomes" id="UP000007978"/>
    </source>
</evidence>
<dbReference type="HOGENOM" id="CLU_010894_0_0_1"/>
<dbReference type="EMBL" id="AFNW01000065">
    <property type="protein sequence ID" value="EKJ76913.1"/>
    <property type="molecule type" value="Genomic_DNA"/>
</dbReference>